<gene>
    <name evidence="6" type="ORF">HH308_12120</name>
</gene>
<evidence type="ECO:0000256" key="2">
    <source>
        <dbReference type="ARBA" id="ARBA00022603"/>
    </source>
</evidence>
<dbReference type="CDD" id="cd02440">
    <property type="entry name" value="AdoMet_MTases"/>
    <property type="match status" value="1"/>
</dbReference>
<dbReference type="Proteomes" id="UP000550729">
    <property type="component" value="Unassembled WGS sequence"/>
</dbReference>
<keyword evidence="3 6" id="KW-0808">Transferase</keyword>
<comment type="similarity">
    <text evidence="1">Belongs to the CFA/CMAS family.</text>
</comment>
<evidence type="ECO:0000256" key="4">
    <source>
        <dbReference type="ARBA" id="ARBA00022691"/>
    </source>
</evidence>
<name>A0A848KV88_9ACTN</name>
<dbReference type="Pfam" id="PF02353">
    <property type="entry name" value="CMAS"/>
    <property type="match status" value="1"/>
</dbReference>
<keyword evidence="2 6" id="KW-0489">Methyltransferase</keyword>
<evidence type="ECO:0000256" key="3">
    <source>
        <dbReference type="ARBA" id="ARBA00022679"/>
    </source>
</evidence>
<reference evidence="6 7" key="1">
    <citation type="submission" date="2020-04" db="EMBL/GenBank/DDBJ databases">
        <title>Gordonia sp. nov. TBRC 11910.</title>
        <authorList>
            <person name="Suriyachadkun C."/>
        </authorList>
    </citation>
    <scope>NUCLEOTIDE SEQUENCE [LARGE SCALE GENOMIC DNA]</scope>
    <source>
        <strain evidence="6 7">TBRC 11910</strain>
    </source>
</reference>
<keyword evidence="7" id="KW-1185">Reference proteome</keyword>
<dbReference type="PANTHER" id="PTHR43667:SF1">
    <property type="entry name" value="CYCLOPROPANE-FATTY-ACYL-PHOSPHOLIPID SYNTHASE"/>
    <property type="match status" value="1"/>
</dbReference>
<dbReference type="InterPro" id="IPR003333">
    <property type="entry name" value="CMAS"/>
</dbReference>
<accession>A0A848KV88</accession>
<evidence type="ECO:0000256" key="1">
    <source>
        <dbReference type="ARBA" id="ARBA00010815"/>
    </source>
</evidence>
<dbReference type="AlphaFoldDB" id="A0A848KV88"/>
<dbReference type="EMBL" id="JABBNB010000011">
    <property type="protein sequence ID" value="NMO01957.1"/>
    <property type="molecule type" value="Genomic_DNA"/>
</dbReference>
<organism evidence="6 7">
    <name type="scientific">Gordonia asplenii</name>
    <dbReference type="NCBI Taxonomy" id="2725283"/>
    <lineage>
        <taxon>Bacteria</taxon>
        <taxon>Bacillati</taxon>
        <taxon>Actinomycetota</taxon>
        <taxon>Actinomycetes</taxon>
        <taxon>Mycobacteriales</taxon>
        <taxon>Gordoniaceae</taxon>
        <taxon>Gordonia</taxon>
    </lineage>
</organism>
<dbReference type="PIRSF" id="PIRSF003085">
    <property type="entry name" value="CMAS"/>
    <property type="match status" value="1"/>
</dbReference>
<dbReference type="GO" id="GO:0032259">
    <property type="term" value="P:methylation"/>
    <property type="evidence" value="ECO:0007669"/>
    <property type="project" value="UniProtKB-KW"/>
</dbReference>
<dbReference type="InterPro" id="IPR029063">
    <property type="entry name" value="SAM-dependent_MTases_sf"/>
</dbReference>
<keyword evidence="5" id="KW-0443">Lipid metabolism</keyword>
<dbReference type="GO" id="GO:0008168">
    <property type="term" value="F:methyltransferase activity"/>
    <property type="evidence" value="ECO:0007669"/>
    <property type="project" value="UniProtKB-KW"/>
</dbReference>
<keyword evidence="4" id="KW-0949">S-adenosyl-L-methionine</keyword>
<evidence type="ECO:0000256" key="5">
    <source>
        <dbReference type="ARBA" id="ARBA00023098"/>
    </source>
</evidence>
<dbReference type="InterPro" id="IPR050723">
    <property type="entry name" value="CFA/CMAS"/>
</dbReference>
<evidence type="ECO:0000313" key="7">
    <source>
        <dbReference type="Proteomes" id="UP000550729"/>
    </source>
</evidence>
<proteinExistence type="inferred from homology"/>
<sequence length="436" mass="47388">MRPVAGEELPIGLHAWDGSSTGPADVPAIRLNTARVLARQLWAPGELGAAQSFVAGELDVDGDLSEALARVWAAARERRLQPGRAAQTALASLAAVRVGSRWGSLRRPPIPDSQIRVGGRLHSRRRDRDVVASHYDLSNEFYSLVLDDQMAYSCAYFTGNVPGAPSRPGYGLADAQRDKFDLVCTKLGLAPGMTLLDVGCGWGALAAHAAEHYGCRVVGITLSVQQKAYADEMLRRRGLADVVEIRLCDYRELKTSGAGSAASGPNTTGGFDAVVSLEMGEHVGQRNYRIYARVLHDQVRPGGRVLIQQMSRSGRHQGGGPFIESFIAPDMTMRPVGQTIDLLAGSGLEIRDVQAMREHYVWTVDAWIQRFQRNRSHVVDLVGEEVARVWELYLAGGRLSFAEGRMGVDQILAVRPVLGDLSSMPRRAVDEEAVNG</sequence>
<protein>
    <submittedName>
        <fullName evidence="6">Class I SAM-dependent methyltransferase</fullName>
    </submittedName>
</protein>
<dbReference type="Gene3D" id="3.40.50.150">
    <property type="entry name" value="Vaccinia Virus protein VP39"/>
    <property type="match status" value="1"/>
</dbReference>
<dbReference type="GO" id="GO:0008610">
    <property type="term" value="P:lipid biosynthetic process"/>
    <property type="evidence" value="ECO:0007669"/>
    <property type="project" value="InterPro"/>
</dbReference>
<evidence type="ECO:0000313" key="6">
    <source>
        <dbReference type="EMBL" id="NMO01957.1"/>
    </source>
</evidence>
<comment type="caution">
    <text evidence="6">The sequence shown here is derived from an EMBL/GenBank/DDBJ whole genome shotgun (WGS) entry which is preliminary data.</text>
</comment>
<dbReference type="SUPFAM" id="SSF53335">
    <property type="entry name" value="S-adenosyl-L-methionine-dependent methyltransferases"/>
    <property type="match status" value="1"/>
</dbReference>
<dbReference type="PANTHER" id="PTHR43667">
    <property type="entry name" value="CYCLOPROPANE-FATTY-ACYL-PHOSPHOLIPID SYNTHASE"/>
    <property type="match status" value="1"/>
</dbReference>